<dbReference type="AlphaFoldDB" id="A0AA37NDP6"/>
<organism evidence="1 2">
    <name type="scientific">Bacteroides uniformis</name>
    <dbReference type="NCBI Taxonomy" id="820"/>
    <lineage>
        <taxon>Bacteria</taxon>
        <taxon>Pseudomonadati</taxon>
        <taxon>Bacteroidota</taxon>
        <taxon>Bacteroidia</taxon>
        <taxon>Bacteroidales</taxon>
        <taxon>Bacteroidaceae</taxon>
        <taxon>Bacteroides</taxon>
    </lineage>
</organism>
<dbReference type="Proteomes" id="UP001055048">
    <property type="component" value="Unassembled WGS sequence"/>
</dbReference>
<reference evidence="1" key="1">
    <citation type="submission" date="2022-01" db="EMBL/GenBank/DDBJ databases">
        <title>Novel bile acid biosynthetic pathways are enriched in the microbiome of centenarians.</title>
        <authorList>
            <person name="Sato Y."/>
            <person name="Atarashi K."/>
            <person name="Plichta R.D."/>
            <person name="Arai Y."/>
            <person name="Sasajima S."/>
            <person name="Kearney M.S."/>
            <person name="Suda W."/>
            <person name="Takeshita K."/>
            <person name="Sasaki T."/>
            <person name="Okamoto S."/>
            <person name="Skelly N.A."/>
            <person name="Okamura Y."/>
            <person name="Vlamakis H."/>
            <person name="Li Y."/>
            <person name="Tanoue T."/>
            <person name="Takei H."/>
            <person name="Nittono H."/>
            <person name="Narushima S."/>
            <person name="Irie J."/>
            <person name="Itoh H."/>
            <person name="Moriya K."/>
            <person name="Sugiura Y."/>
            <person name="Suematsu M."/>
            <person name="Moritoki N."/>
            <person name="Shibata S."/>
            <person name="Littman R.D."/>
            <person name="Fischbach A.M."/>
            <person name="Uwamino Y."/>
            <person name="Inoue T."/>
            <person name="Honda A."/>
            <person name="Hattori M."/>
            <person name="Murai T."/>
            <person name="Xavier J.R."/>
            <person name="Hirose N."/>
            <person name="Honda K."/>
        </authorList>
    </citation>
    <scope>NUCLEOTIDE SEQUENCE</scope>
    <source>
        <strain evidence="1">CE91-St12</strain>
    </source>
</reference>
<comment type="caution">
    <text evidence="1">The sequence shown here is derived from an EMBL/GenBank/DDBJ whole genome shotgun (WGS) entry which is preliminary data.</text>
</comment>
<gene>
    <name evidence="1" type="ORF">CE91St12_36390</name>
</gene>
<evidence type="ECO:0000313" key="2">
    <source>
        <dbReference type="Proteomes" id="UP001055048"/>
    </source>
</evidence>
<dbReference type="EMBL" id="BQNL01000001">
    <property type="protein sequence ID" value="GKH15429.1"/>
    <property type="molecule type" value="Genomic_DNA"/>
</dbReference>
<sequence length="89" mass="10241">MQCSDSNPVLSITQRNTPKTGAILTGYTNFSIHLIEIRRNPFHIQGKGTAQRKHDSTIRYYTTFNYEKADTTFRQVGIELIHTITKEQP</sequence>
<accession>A0AA37NDP6</accession>
<protein>
    <submittedName>
        <fullName evidence="1">Uncharacterized protein</fullName>
    </submittedName>
</protein>
<evidence type="ECO:0000313" key="1">
    <source>
        <dbReference type="EMBL" id="GKH15429.1"/>
    </source>
</evidence>
<name>A0AA37NDP6_BACUN</name>
<proteinExistence type="predicted"/>